<dbReference type="OrthoDB" id="8170117at2759"/>
<evidence type="ECO:0000313" key="2">
    <source>
        <dbReference type="EMBL" id="EQC32449.1"/>
    </source>
</evidence>
<dbReference type="SUPFAM" id="SSF101152">
    <property type="entry name" value="Mob1/phocein"/>
    <property type="match status" value="1"/>
</dbReference>
<dbReference type="GeneID" id="19950503"/>
<dbReference type="eggNOG" id="KOG0440">
    <property type="taxonomic scope" value="Eukaryota"/>
</dbReference>
<dbReference type="InterPro" id="IPR027267">
    <property type="entry name" value="AH/BAR_dom_sf"/>
</dbReference>
<feature type="region of interest" description="Disordered" evidence="1">
    <location>
        <begin position="212"/>
        <end position="245"/>
    </location>
</feature>
<reference evidence="2 3" key="1">
    <citation type="submission" date="2012-04" db="EMBL/GenBank/DDBJ databases">
        <title>The Genome Sequence of Saprolegnia declina VS20.</title>
        <authorList>
            <consortium name="The Broad Institute Genome Sequencing Platform"/>
            <person name="Russ C."/>
            <person name="Nusbaum C."/>
            <person name="Tyler B."/>
            <person name="van West P."/>
            <person name="Dieguez-Uribeondo J."/>
            <person name="de Bruijn I."/>
            <person name="Tripathy S."/>
            <person name="Jiang R."/>
            <person name="Young S.K."/>
            <person name="Zeng Q."/>
            <person name="Gargeya S."/>
            <person name="Fitzgerald M."/>
            <person name="Haas B."/>
            <person name="Abouelleil A."/>
            <person name="Alvarado L."/>
            <person name="Arachchi H.M."/>
            <person name="Berlin A."/>
            <person name="Chapman S.B."/>
            <person name="Goldberg J."/>
            <person name="Griggs A."/>
            <person name="Gujja S."/>
            <person name="Hansen M."/>
            <person name="Howarth C."/>
            <person name="Imamovic A."/>
            <person name="Larimer J."/>
            <person name="McCowen C."/>
            <person name="Montmayeur A."/>
            <person name="Murphy C."/>
            <person name="Neiman D."/>
            <person name="Pearson M."/>
            <person name="Priest M."/>
            <person name="Roberts A."/>
            <person name="Saif S."/>
            <person name="Shea T."/>
            <person name="Sisk P."/>
            <person name="Sykes S."/>
            <person name="Wortman J."/>
            <person name="Nusbaum C."/>
            <person name="Birren B."/>
        </authorList>
    </citation>
    <scope>NUCLEOTIDE SEQUENCE [LARGE SCALE GENOMIC DNA]</scope>
    <source>
        <strain evidence="2 3">VS20</strain>
    </source>
</reference>
<evidence type="ECO:0000313" key="3">
    <source>
        <dbReference type="Proteomes" id="UP000030762"/>
    </source>
</evidence>
<dbReference type="VEuPathDB" id="FungiDB:SDRG_09776"/>
<dbReference type="PANTHER" id="PTHR22599">
    <property type="entry name" value="MPS ONE BINDER KINASE ACTIVATOR-LIKE MOB"/>
    <property type="match status" value="1"/>
</dbReference>
<dbReference type="AlphaFoldDB" id="T0Q3S7"/>
<dbReference type="Pfam" id="PF03637">
    <property type="entry name" value="Mob1_phocein"/>
    <property type="match status" value="1"/>
</dbReference>
<keyword evidence="3" id="KW-1185">Reference proteome</keyword>
<name>T0Q3S7_SAPDV</name>
<gene>
    <name evidence="2" type="ORF">SDRG_09776</name>
</gene>
<evidence type="ECO:0000256" key="1">
    <source>
        <dbReference type="SAM" id="MobiDB-lite"/>
    </source>
</evidence>
<sequence>MLRLFSKRATDAPPASLEDATDFPALAAQLSVVEERLRTTSSLLVRHSQALAELMQTSTELRALLVQPANDDESASSIAAEQKALADSVAQFRTTAIAPLQSLLGSFPHLRHRMDHRKSALATTQRYDAKVRDMHGESARLQRNRAKLHAAQERFQQLDADVRDQVKSLLALDVRAVVEPPLLQLAESQQQWATALQHGSQQLRSRIRLASPRALPKARSLDPQDDTDTEESCDKVGSFQRHGSDDLDILDKSRAMRPKHQHAYGTKTWEMHKHIKASLASGLDVLEAVQLPPGFAKLEWIAVHVVDFFNEVSLLYGTVSELCTPSSCAAMTAGPCYTYLWADDGGVPTACSASTYVDKLLRWVEVQIENPSLFPSGTLAPPSSMEHSARNILKRLFRVYAHIYHSHLADFVALHAESHLNFSFKRFVFFVLEFDLVEKKELNALRKLIATIAPSRLD</sequence>
<dbReference type="Gene3D" id="1.20.1270.60">
    <property type="entry name" value="Arfaptin homology (AH) domain/BAR domain"/>
    <property type="match status" value="1"/>
</dbReference>
<dbReference type="Proteomes" id="UP000030762">
    <property type="component" value="Unassembled WGS sequence"/>
</dbReference>
<protein>
    <submittedName>
        <fullName evidence="2">Uncharacterized protein</fullName>
    </submittedName>
</protein>
<organism evidence="2 3">
    <name type="scientific">Saprolegnia diclina (strain VS20)</name>
    <dbReference type="NCBI Taxonomy" id="1156394"/>
    <lineage>
        <taxon>Eukaryota</taxon>
        <taxon>Sar</taxon>
        <taxon>Stramenopiles</taxon>
        <taxon>Oomycota</taxon>
        <taxon>Saprolegniomycetes</taxon>
        <taxon>Saprolegniales</taxon>
        <taxon>Saprolegniaceae</taxon>
        <taxon>Saprolegnia</taxon>
    </lineage>
</organism>
<dbReference type="STRING" id="1156394.T0Q3S7"/>
<dbReference type="InterPro" id="IPR005301">
    <property type="entry name" value="MOB_kinase_act_fam"/>
</dbReference>
<dbReference type="SMART" id="SM01388">
    <property type="entry name" value="Mob1_phocein"/>
    <property type="match status" value="1"/>
</dbReference>
<dbReference type="SUPFAM" id="SSF103657">
    <property type="entry name" value="BAR/IMD domain-like"/>
    <property type="match status" value="1"/>
</dbReference>
<dbReference type="OMA" id="FVRQFEL"/>
<dbReference type="Gene3D" id="1.20.140.30">
    <property type="entry name" value="MOB kinase activator"/>
    <property type="match status" value="1"/>
</dbReference>
<dbReference type="InterPro" id="IPR036703">
    <property type="entry name" value="MOB_kinase_act_sf"/>
</dbReference>
<dbReference type="InParanoid" id="T0Q3S7"/>
<accession>T0Q3S7</accession>
<dbReference type="EMBL" id="JH767163">
    <property type="protein sequence ID" value="EQC32449.1"/>
    <property type="molecule type" value="Genomic_DNA"/>
</dbReference>
<dbReference type="RefSeq" id="XP_008613950.1">
    <property type="nucleotide sequence ID" value="XM_008615728.1"/>
</dbReference>
<proteinExistence type="predicted"/>